<protein>
    <submittedName>
        <fullName evidence="1">Uncharacterized protein</fullName>
    </submittedName>
</protein>
<name>X1MYQ1_9ZZZZ</name>
<proteinExistence type="predicted"/>
<comment type="caution">
    <text evidence="1">The sequence shown here is derived from an EMBL/GenBank/DDBJ whole genome shotgun (WGS) entry which is preliminary data.</text>
</comment>
<sequence length="45" mass="5038">MAGFEKYEDAAVYRLSEKQALIFTLDSLGYFLAGDNNCGRSGHYD</sequence>
<organism evidence="1">
    <name type="scientific">marine sediment metagenome</name>
    <dbReference type="NCBI Taxonomy" id="412755"/>
    <lineage>
        <taxon>unclassified sequences</taxon>
        <taxon>metagenomes</taxon>
        <taxon>ecological metagenomes</taxon>
    </lineage>
</organism>
<gene>
    <name evidence="1" type="ORF">S06H3_25658</name>
</gene>
<accession>X1MYQ1</accession>
<evidence type="ECO:0000313" key="1">
    <source>
        <dbReference type="EMBL" id="GAI23141.1"/>
    </source>
</evidence>
<dbReference type="AlphaFoldDB" id="X1MYQ1"/>
<reference evidence="1" key="1">
    <citation type="journal article" date="2014" name="Front. Microbiol.">
        <title>High frequency of phylogenetically diverse reductive dehalogenase-homologous genes in deep subseafloor sedimentary metagenomes.</title>
        <authorList>
            <person name="Kawai M."/>
            <person name="Futagami T."/>
            <person name="Toyoda A."/>
            <person name="Takaki Y."/>
            <person name="Nishi S."/>
            <person name="Hori S."/>
            <person name="Arai W."/>
            <person name="Tsubouchi T."/>
            <person name="Morono Y."/>
            <person name="Uchiyama I."/>
            <person name="Ito T."/>
            <person name="Fujiyama A."/>
            <person name="Inagaki F."/>
            <person name="Takami H."/>
        </authorList>
    </citation>
    <scope>NUCLEOTIDE SEQUENCE</scope>
    <source>
        <strain evidence="1">Expedition CK06-06</strain>
    </source>
</reference>
<dbReference type="EMBL" id="BARV01014785">
    <property type="protein sequence ID" value="GAI23141.1"/>
    <property type="molecule type" value="Genomic_DNA"/>
</dbReference>